<dbReference type="Gene3D" id="3.30.750.140">
    <property type="match status" value="1"/>
</dbReference>
<feature type="region of interest" description="Disordered" evidence="1">
    <location>
        <begin position="25"/>
        <end position="50"/>
    </location>
</feature>
<dbReference type="Proteomes" id="UP000022447">
    <property type="component" value="Unassembled WGS sequence"/>
</dbReference>
<accession>X7EFJ2</accession>
<dbReference type="RefSeq" id="WP_051489498.1">
    <property type="nucleotide sequence ID" value="NZ_JALZ01000017.1"/>
</dbReference>
<comment type="caution">
    <text evidence="3">The sequence shown here is derived from an EMBL/GenBank/DDBJ whole genome shotgun (WGS) entry which is preliminary data.</text>
</comment>
<evidence type="ECO:0000259" key="2">
    <source>
        <dbReference type="Pfam" id="PF02120"/>
    </source>
</evidence>
<dbReference type="EMBL" id="JALZ01000017">
    <property type="protein sequence ID" value="ETX13868.1"/>
    <property type="molecule type" value="Genomic_DNA"/>
</dbReference>
<feature type="compositionally biased region" description="Low complexity" evidence="1">
    <location>
        <begin position="35"/>
        <end position="50"/>
    </location>
</feature>
<dbReference type="InterPro" id="IPR038610">
    <property type="entry name" value="FliK-like_C_sf"/>
</dbReference>
<dbReference type="InterPro" id="IPR021136">
    <property type="entry name" value="Flagellar_hook_control-like_C"/>
</dbReference>
<gene>
    <name evidence="3" type="ORF">OCH239_06645</name>
</gene>
<evidence type="ECO:0000313" key="4">
    <source>
        <dbReference type="Proteomes" id="UP000022447"/>
    </source>
</evidence>
<dbReference type="CDD" id="cd17470">
    <property type="entry name" value="T3SS_Flik_C"/>
    <property type="match status" value="1"/>
</dbReference>
<name>X7EFJ2_9RHOB</name>
<organism evidence="3 4">
    <name type="scientific">Roseivivax halodurans JCM 10272</name>
    <dbReference type="NCBI Taxonomy" id="1449350"/>
    <lineage>
        <taxon>Bacteria</taxon>
        <taxon>Pseudomonadati</taxon>
        <taxon>Pseudomonadota</taxon>
        <taxon>Alphaproteobacteria</taxon>
        <taxon>Rhodobacterales</taxon>
        <taxon>Roseobacteraceae</taxon>
        <taxon>Roseivivax</taxon>
    </lineage>
</organism>
<proteinExistence type="predicted"/>
<evidence type="ECO:0000256" key="1">
    <source>
        <dbReference type="SAM" id="MobiDB-lite"/>
    </source>
</evidence>
<evidence type="ECO:0000313" key="3">
    <source>
        <dbReference type="EMBL" id="ETX13868.1"/>
    </source>
</evidence>
<reference evidence="3 4" key="1">
    <citation type="submission" date="2014-01" db="EMBL/GenBank/DDBJ databases">
        <title>Roseivivax halodurans JCM 10272 Genome Sequencing.</title>
        <authorList>
            <person name="Lai Q."/>
            <person name="Li G."/>
            <person name="Shao Z."/>
        </authorList>
    </citation>
    <scope>NUCLEOTIDE SEQUENCE [LARGE SCALE GENOMIC DNA]</scope>
    <source>
        <strain evidence="3 4">JCM 10272</strain>
    </source>
</reference>
<dbReference type="OrthoDB" id="7203912at2"/>
<keyword evidence="4" id="KW-1185">Reference proteome</keyword>
<sequence>MNEKPETGRFMIREERFSTAVSGALASGASNGDSGADAIADAVGTDAAAPPDMRIEEIASGAKLAEASRSAQGAQSPTPPLPRQLFEVAGHLRHGAVEVQLAPEELGRVSMKLVANEGGTVLHITADRPETLDLLRRHAGLLYQEFSDAGFGGLDLSFGSSKQDRPDGRAAEHVLHGIAADVLPALETGAQDQRQVPKAMTSSLDIRI</sequence>
<dbReference type="STRING" id="1449350.OCH239_06645"/>
<feature type="domain" description="Flagellar hook-length control protein-like C-terminal" evidence="2">
    <location>
        <begin position="96"/>
        <end position="164"/>
    </location>
</feature>
<dbReference type="AlphaFoldDB" id="X7EFJ2"/>
<dbReference type="Pfam" id="PF02120">
    <property type="entry name" value="Flg_hook"/>
    <property type="match status" value="1"/>
</dbReference>
<dbReference type="eggNOG" id="COG3144">
    <property type="taxonomic scope" value="Bacteria"/>
</dbReference>
<protein>
    <recommendedName>
        <fullName evidence="2">Flagellar hook-length control protein-like C-terminal domain-containing protein</fullName>
    </recommendedName>
</protein>